<name>A0A8C8SRB8_9SAUR</name>
<feature type="domain" description="Sushi" evidence="5">
    <location>
        <begin position="80"/>
        <end position="138"/>
    </location>
</feature>
<accession>A0A8C8SRB8</accession>
<keyword evidence="1 4" id="KW-0768">Sushi</keyword>
<protein>
    <recommendedName>
        <fullName evidence="5">Sushi domain-containing protein</fullName>
    </recommendedName>
</protein>
<keyword evidence="2" id="KW-0732">Signal</keyword>
<dbReference type="GO" id="GO:0001851">
    <property type="term" value="F:complement component C3b binding"/>
    <property type="evidence" value="ECO:0007669"/>
    <property type="project" value="TreeGrafter"/>
</dbReference>
<dbReference type="CDD" id="cd00033">
    <property type="entry name" value="CCP"/>
    <property type="match status" value="1"/>
</dbReference>
<evidence type="ECO:0000256" key="1">
    <source>
        <dbReference type="ARBA" id="ARBA00022659"/>
    </source>
</evidence>
<dbReference type="GO" id="GO:0006956">
    <property type="term" value="P:complement activation"/>
    <property type="evidence" value="ECO:0007669"/>
    <property type="project" value="TreeGrafter"/>
</dbReference>
<evidence type="ECO:0000256" key="3">
    <source>
        <dbReference type="ARBA" id="ARBA00023157"/>
    </source>
</evidence>
<dbReference type="Proteomes" id="UP000694393">
    <property type="component" value="Unplaced"/>
</dbReference>
<keyword evidence="3 4" id="KW-1015">Disulfide bond</keyword>
<dbReference type="InterPro" id="IPR000436">
    <property type="entry name" value="Sushi_SCR_CCP_dom"/>
</dbReference>
<dbReference type="SUPFAM" id="SSF57535">
    <property type="entry name" value="Complement control module/SCR domain"/>
    <property type="match status" value="2"/>
</dbReference>
<feature type="disulfide bond" evidence="4">
    <location>
        <begin position="82"/>
        <end position="125"/>
    </location>
</feature>
<reference evidence="6" key="1">
    <citation type="submission" date="2025-08" db="UniProtKB">
        <authorList>
            <consortium name="Ensembl"/>
        </authorList>
    </citation>
    <scope>IDENTIFICATION</scope>
</reference>
<comment type="caution">
    <text evidence="4">Lacks conserved residue(s) required for the propagation of feature annotation.</text>
</comment>
<dbReference type="Ensembl" id="ENSPCET00000024552.1">
    <property type="protein sequence ID" value="ENSPCEP00000023757.1"/>
    <property type="gene ID" value="ENSPCEG00000017994.1"/>
</dbReference>
<reference evidence="6" key="2">
    <citation type="submission" date="2025-09" db="UniProtKB">
        <authorList>
            <consortium name="Ensembl"/>
        </authorList>
    </citation>
    <scope>IDENTIFICATION</scope>
</reference>
<proteinExistence type="predicted"/>
<dbReference type="PANTHER" id="PTHR45785:SF7">
    <property type="entry name" value="COMPLEMENT FACTOR H"/>
    <property type="match status" value="1"/>
</dbReference>
<evidence type="ECO:0000259" key="5">
    <source>
        <dbReference type="PROSITE" id="PS50923"/>
    </source>
</evidence>
<dbReference type="AlphaFoldDB" id="A0A8C8SRB8"/>
<evidence type="ECO:0000256" key="2">
    <source>
        <dbReference type="ARBA" id="ARBA00022729"/>
    </source>
</evidence>
<evidence type="ECO:0000313" key="6">
    <source>
        <dbReference type="Ensembl" id="ENSPCEP00000023757.1"/>
    </source>
</evidence>
<organism evidence="6 7">
    <name type="scientific">Pelusios castaneus</name>
    <name type="common">West African mud turtle</name>
    <dbReference type="NCBI Taxonomy" id="367368"/>
    <lineage>
        <taxon>Eukaryota</taxon>
        <taxon>Metazoa</taxon>
        <taxon>Chordata</taxon>
        <taxon>Craniata</taxon>
        <taxon>Vertebrata</taxon>
        <taxon>Euteleostomi</taxon>
        <taxon>Archelosauria</taxon>
        <taxon>Testudinata</taxon>
        <taxon>Testudines</taxon>
        <taxon>Pleurodira</taxon>
        <taxon>Pelomedusidae</taxon>
        <taxon>Pelusios</taxon>
    </lineage>
</organism>
<dbReference type="SMART" id="SM00032">
    <property type="entry name" value="CCP"/>
    <property type="match status" value="2"/>
</dbReference>
<dbReference type="FunFam" id="2.10.70.10:FF:000054">
    <property type="entry name" value="Complement inhibitory factor H"/>
    <property type="match status" value="1"/>
</dbReference>
<dbReference type="InterPro" id="IPR035976">
    <property type="entry name" value="Sushi/SCR/CCP_sf"/>
</dbReference>
<dbReference type="PANTHER" id="PTHR45785">
    <property type="entry name" value="COMPLEMENT FACTOR H-RELATED"/>
    <property type="match status" value="1"/>
</dbReference>
<dbReference type="Pfam" id="PF00084">
    <property type="entry name" value="Sushi"/>
    <property type="match status" value="2"/>
</dbReference>
<dbReference type="InterPro" id="IPR051503">
    <property type="entry name" value="ComplSys_Reg/VirEntry_Med"/>
</dbReference>
<dbReference type="Gene3D" id="2.10.70.10">
    <property type="entry name" value="Complement Module, domain 1"/>
    <property type="match status" value="2"/>
</dbReference>
<evidence type="ECO:0000256" key="4">
    <source>
        <dbReference type="PROSITE-ProRule" id="PRU00302"/>
    </source>
</evidence>
<sequence>FSPILLVRKSLWTVPCDFPNIENGALSDYYKNHRERAFPAQLGVKIYYKCHNGYISTSEESWNLIRCTREGWNPMPKCLKKCSPYFLVNGKYQYLRGKTYKEGDEISYVCEPEYSPANQQAKVTCTKNDWSPTPRCISNRKHHLCSTVKLVKKKIILRNTSNREVQSKQRFMRCIMENIWQT</sequence>
<dbReference type="PROSITE" id="PS50923">
    <property type="entry name" value="SUSHI"/>
    <property type="match status" value="1"/>
</dbReference>
<evidence type="ECO:0000313" key="7">
    <source>
        <dbReference type="Proteomes" id="UP000694393"/>
    </source>
</evidence>
<keyword evidence="7" id="KW-1185">Reference proteome</keyword>
<dbReference type="GO" id="GO:0005615">
    <property type="term" value="C:extracellular space"/>
    <property type="evidence" value="ECO:0007669"/>
    <property type="project" value="TreeGrafter"/>
</dbReference>